<keyword evidence="4" id="KW-0393">Immunoglobulin domain</keyword>
<name>A0A673CSH2_9TELE</name>
<dbReference type="SMART" id="SM00408">
    <property type="entry name" value="IGc2"/>
    <property type="match status" value="4"/>
</dbReference>
<evidence type="ECO:0000256" key="2">
    <source>
        <dbReference type="ARBA" id="ARBA00023157"/>
    </source>
</evidence>
<evidence type="ECO:0000256" key="3">
    <source>
        <dbReference type="ARBA" id="ARBA00023180"/>
    </source>
</evidence>
<dbReference type="SUPFAM" id="SSF48726">
    <property type="entry name" value="Immunoglobulin"/>
    <property type="match status" value="5"/>
</dbReference>
<dbReference type="AlphaFoldDB" id="A0A673CSH2"/>
<dbReference type="InterPro" id="IPR003599">
    <property type="entry name" value="Ig_sub"/>
</dbReference>
<feature type="domain" description="Ig-like" evidence="5">
    <location>
        <begin position="285"/>
        <end position="350"/>
    </location>
</feature>
<reference evidence="6" key="1">
    <citation type="submission" date="2019-06" db="EMBL/GenBank/DDBJ databases">
        <authorList>
            <consortium name="Wellcome Sanger Institute Data Sharing"/>
        </authorList>
    </citation>
    <scope>NUCLEOTIDE SEQUENCE [LARGE SCALE GENOMIC DNA]</scope>
</reference>
<sequence>AVGETVTFTTTMSPPPVPFLAITWMGPSSKNIITSGTTNVSDPEYTDRITLYPSTGSLELRNLALSDTGDYSLTIITHNVETHRGNCKLVVLITTASTDLVEFNSVRLSCSSSGSSPSFRWLNGSSEVTADRVQITDEGSTLTILIVTRYDLGPFRCHVSNAISAGTSQPLHFSVSYGPENTHLVTSPSQEVYTEGSDISLSCSAVSRPSARFTWIFNGGKLPDTGPVLTLTNIRISQSGQYICEASNNKTLRNDQSQPSSVTVLASISNVKLNTSTTHISEFHSSVRLSCSSSGSSPSFRWFNGSSEVTASDRVQITDGGSTMTIMNVSRHDQGPFRCFVSNRVSNETSDPVKLFIIFGPENIDLIVSPSQQFHDEGADVTLKCSVASNPALFQWFKNGNPLTHTGPELRLTNIQMRDSGNYSCQVFNSETGRNETSQPLTITVRKCKLE</sequence>
<feature type="domain" description="Ig-like" evidence="5">
    <location>
        <begin position="361"/>
        <end position="444"/>
    </location>
</feature>
<protein>
    <recommendedName>
        <fullName evidence="5">Ig-like domain-containing protein</fullName>
    </recommendedName>
</protein>
<evidence type="ECO:0000256" key="4">
    <source>
        <dbReference type="ARBA" id="ARBA00023319"/>
    </source>
</evidence>
<dbReference type="PROSITE" id="PS50835">
    <property type="entry name" value="IG_LIKE"/>
    <property type="match status" value="4"/>
</dbReference>
<proteinExistence type="predicted"/>
<dbReference type="Gene3D" id="2.60.40.10">
    <property type="entry name" value="Immunoglobulins"/>
    <property type="match status" value="5"/>
</dbReference>
<dbReference type="InterPro" id="IPR052598">
    <property type="entry name" value="IgSF_CEA-related"/>
</dbReference>
<dbReference type="CDD" id="cd00096">
    <property type="entry name" value="Ig"/>
    <property type="match status" value="1"/>
</dbReference>
<feature type="domain" description="Ig-like" evidence="5">
    <location>
        <begin position="88"/>
        <end position="174"/>
    </location>
</feature>
<feature type="domain" description="Ig-like" evidence="5">
    <location>
        <begin position="179"/>
        <end position="263"/>
    </location>
</feature>
<evidence type="ECO:0000259" key="5">
    <source>
        <dbReference type="PROSITE" id="PS50835"/>
    </source>
</evidence>
<dbReference type="InterPro" id="IPR013783">
    <property type="entry name" value="Ig-like_fold"/>
</dbReference>
<evidence type="ECO:0000313" key="7">
    <source>
        <dbReference type="Proteomes" id="UP000472271"/>
    </source>
</evidence>
<organism evidence="6 7">
    <name type="scientific">Sphaeramia orbicularis</name>
    <name type="common">orbiculate cardinalfish</name>
    <dbReference type="NCBI Taxonomy" id="375764"/>
    <lineage>
        <taxon>Eukaryota</taxon>
        <taxon>Metazoa</taxon>
        <taxon>Chordata</taxon>
        <taxon>Craniata</taxon>
        <taxon>Vertebrata</taxon>
        <taxon>Euteleostomi</taxon>
        <taxon>Actinopterygii</taxon>
        <taxon>Neopterygii</taxon>
        <taxon>Teleostei</taxon>
        <taxon>Neoteleostei</taxon>
        <taxon>Acanthomorphata</taxon>
        <taxon>Gobiaria</taxon>
        <taxon>Kurtiformes</taxon>
        <taxon>Apogonoidei</taxon>
        <taxon>Apogonidae</taxon>
        <taxon>Apogoninae</taxon>
        <taxon>Sphaeramia</taxon>
    </lineage>
</organism>
<accession>A0A673CSH2</accession>
<reference evidence="6" key="3">
    <citation type="submission" date="2025-09" db="UniProtKB">
        <authorList>
            <consortium name="Ensembl"/>
        </authorList>
    </citation>
    <scope>IDENTIFICATION</scope>
</reference>
<keyword evidence="3" id="KW-0325">Glycoprotein</keyword>
<evidence type="ECO:0000256" key="1">
    <source>
        <dbReference type="ARBA" id="ARBA00022729"/>
    </source>
</evidence>
<dbReference type="Ensembl" id="ENSSORT00005056149.1">
    <property type="protein sequence ID" value="ENSSORP00005054873.1"/>
    <property type="gene ID" value="ENSSORG00005024539.1"/>
</dbReference>
<keyword evidence="7" id="KW-1185">Reference proteome</keyword>
<dbReference type="PANTHER" id="PTHR44337:SF20">
    <property type="entry name" value="CARCINOEMBRYONIC ANTIGEN-RELATED CELL ADHESION MOLECULE 5-RELATED"/>
    <property type="match status" value="1"/>
</dbReference>
<keyword evidence="2" id="KW-1015">Disulfide bond</keyword>
<dbReference type="Pfam" id="PF13927">
    <property type="entry name" value="Ig_3"/>
    <property type="match status" value="2"/>
</dbReference>
<dbReference type="Pfam" id="PF07679">
    <property type="entry name" value="I-set"/>
    <property type="match status" value="1"/>
</dbReference>
<dbReference type="InterPro" id="IPR036179">
    <property type="entry name" value="Ig-like_dom_sf"/>
</dbReference>
<keyword evidence="1" id="KW-0732">Signal</keyword>
<dbReference type="InterPro" id="IPR003598">
    <property type="entry name" value="Ig_sub2"/>
</dbReference>
<dbReference type="Pfam" id="PF13895">
    <property type="entry name" value="Ig_2"/>
    <property type="match status" value="1"/>
</dbReference>
<dbReference type="Proteomes" id="UP000472271">
    <property type="component" value="Chromosome 16"/>
</dbReference>
<reference evidence="6" key="2">
    <citation type="submission" date="2025-08" db="UniProtKB">
        <authorList>
            <consortium name="Ensembl"/>
        </authorList>
    </citation>
    <scope>IDENTIFICATION</scope>
</reference>
<evidence type="ECO:0000313" key="6">
    <source>
        <dbReference type="Ensembl" id="ENSSORP00005054873.1"/>
    </source>
</evidence>
<dbReference type="InterPro" id="IPR007110">
    <property type="entry name" value="Ig-like_dom"/>
</dbReference>
<dbReference type="PANTHER" id="PTHR44337">
    <property type="entry name" value="CARCINOEMBRYONIC ANTIGEN-RELATED CELL ADHESION MOLECULE 8"/>
    <property type="match status" value="1"/>
</dbReference>
<dbReference type="InParanoid" id="A0A673CSH2"/>
<dbReference type="SMART" id="SM00409">
    <property type="entry name" value="IG"/>
    <property type="match status" value="5"/>
</dbReference>
<dbReference type="InterPro" id="IPR013098">
    <property type="entry name" value="Ig_I-set"/>
</dbReference>